<proteinExistence type="predicted"/>
<evidence type="ECO:0000313" key="2">
    <source>
        <dbReference type="EMBL" id="SNQ48400.1"/>
    </source>
</evidence>
<keyword evidence="3" id="KW-1185">Reference proteome</keyword>
<dbReference type="AlphaFoldDB" id="A0A2I2KRW3"/>
<evidence type="ECO:0000313" key="3">
    <source>
        <dbReference type="Proteomes" id="UP000234331"/>
    </source>
</evidence>
<protein>
    <submittedName>
        <fullName evidence="2">Uncharacterized protein</fullName>
    </submittedName>
</protein>
<feature type="region of interest" description="Disordered" evidence="1">
    <location>
        <begin position="66"/>
        <end position="88"/>
    </location>
</feature>
<sequence length="88" mass="9769">MTVQRYVLTETTPAQSRHPRRQPSLHPLGTLPMPVGDPRGTSLPVFSWERLSSVWRCRTARGGRDIRSGSPRWLHRTGSGRIPAVAGA</sequence>
<feature type="compositionally biased region" description="Polar residues" evidence="1">
    <location>
        <begin position="1"/>
        <end position="15"/>
    </location>
</feature>
<organism evidence="2 3">
    <name type="scientific">Frankia canadensis</name>
    <dbReference type="NCBI Taxonomy" id="1836972"/>
    <lineage>
        <taxon>Bacteria</taxon>
        <taxon>Bacillati</taxon>
        <taxon>Actinomycetota</taxon>
        <taxon>Actinomycetes</taxon>
        <taxon>Frankiales</taxon>
        <taxon>Frankiaceae</taxon>
        <taxon>Frankia</taxon>
    </lineage>
</organism>
<name>A0A2I2KRW3_9ACTN</name>
<accession>A0A2I2KRW3</accession>
<dbReference type="Proteomes" id="UP000234331">
    <property type="component" value="Unassembled WGS sequence"/>
</dbReference>
<gene>
    <name evidence="2" type="ORF">FRACA_2460003</name>
</gene>
<dbReference type="EMBL" id="FZMO01000164">
    <property type="protein sequence ID" value="SNQ48400.1"/>
    <property type="molecule type" value="Genomic_DNA"/>
</dbReference>
<feature type="region of interest" description="Disordered" evidence="1">
    <location>
        <begin position="1"/>
        <end position="37"/>
    </location>
</feature>
<evidence type="ECO:0000256" key="1">
    <source>
        <dbReference type="SAM" id="MobiDB-lite"/>
    </source>
</evidence>
<reference evidence="2 3" key="1">
    <citation type="submission" date="2017-06" db="EMBL/GenBank/DDBJ databases">
        <authorList>
            <person name="Kim H.J."/>
            <person name="Triplett B.A."/>
        </authorList>
    </citation>
    <scope>NUCLEOTIDE SEQUENCE [LARGE SCALE GENOMIC DNA]</scope>
    <source>
        <strain evidence="2">FRACA_ARgP5</strain>
    </source>
</reference>